<sequence length="197" mass="21867">MATTLTRLADLQRTAVAALRRYLADARTEDLREVATCYVEARAHFYTKEGRPDWLGRTHAYRSWVRESTGMANVPPDDLATVQAAIRYHSGNVLRERLSEDEVEALGLKPESPRERSVVKREHQTAILSLFGTGGAEITDADEIVHMVEIIEATLQRISHESIAAMSSADRRRVRTAARALAKGAEEVMLAAGARRA</sequence>
<evidence type="ECO:0000313" key="2">
    <source>
        <dbReference type="Proteomes" id="UP001240749"/>
    </source>
</evidence>
<proteinExistence type="predicted"/>
<protein>
    <submittedName>
        <fullName evidence="1">Uncharacterized protein</fullName>
    </submittedName>
</protein>
<name>A0AA49ERP4_9CAUD</name>
<keyword evidence="2" id="KW-1185">Reference proteome</keyword>
<dbReference type="EMBL" id="OQ709216">
    <property type="protein sequence ID" value="WGH21376.1"/>
    <property type="molecule type" value="Genomic_DNA"/>
</dbReference>
<dbReference type="Proteomes" id="UP001240749">
    <property type="component" value="Segment"/>
</dbReference>
<accession>A0AA49ERP4</accession>
<organism evidence="1 2">
    <name type="scientific">Arthrobacter phage Emotion</name>
    <dbReference type="NCBI Taxonomy" id="3038361"/>
    <lineage>
        <taxon>Viruses</taxon>
        <taxon>Duplodnaviria</taxon>
        <taxon>Heunggongvirae</taxon>
        <taxon>Uroviricota</taxon>
        <taxon>Caudoviricetes</taxon>
        <taxon>Casidaviridae</taxon>
        <taxon>Emotionvirus</taxon>
        <taxon>Emotionvirus emotion</taxon>
    </lineage>
</organism>
<reference evidence="1" key="1">
    <citation type="submission" date="2023-03" db="EMBL/GenBank/DDBJ databases">
        <authorList>
            <person name="Barcik Weissman S.N."/>
            <person name="Chang S."/>
            <person name="Chen D.A."/>
            <person name="Chew B."/>
            <person name="De Jesus J.L."/>
            <person name="Han M.T."/>
            <person name="Hsu T.-Y."/>
            <person name="Rivera W."/>
            <person name="Vu T.L."/>
            <person name="Garza D.R."/>
            <person name="Stephenson J.C."/>
            <person name="Zorawik M."/>
            <person name="Reddi K."/>
            <person name="Freise A.C."/>
            <person name="Furlong K.P."/>
            <person name="Rudner A.D."/>
            <person name="Beyer A.R."/>
            <person name="Chong R.A."/>
            <person name="Edgington N.P."/>
            <person name="Garcia Costas A.M."/>
            <person name="Gibb B.P."/>
            <person name="Klyczek K.K."/>
            <person name="Swerdlow S.J."/>
            <person name="Russell D.A."/>
            <person name="Jacobs-Sera D."/>
            <person name="Hatfull G.F."/>
        </authorList>
    </citation>
    <scope>NUCLEOTIDE SEQUENCE</scope>
</reference>
<gene>
    <name evidence="1" type="primary">27</name>
    <name evidence="1" type="ORF">SEA_EMOTION_27</name>
</gene>
<evidence type="ECO:0000313" key="1">
    <source>
        <dbReference type="EMBL" id="WGH21376.1"/>
    </source>
</evidence>